<dbReference type="InterPro" id="IPR001789">
    <property type="entry name" value="Sig_transdc_resp-reg_receiver"/>
</dbReference>
<dbReference type="InterPro" id="IPR036388">
    <property type="entry name" value="WH-like_DNA-bd_sf"/>
</dbReference>
<keyword evidence="3" id="KW-0804">Transcription</keyword>
<reference evidence="8 9" key="1">
    <citation type="submission" date="2016-06" db="EMBL/GenBank/DDBJ databases">
        <authorList>
            <person name="Kjaerup R.B."/>
            <person name="Dalgaard T.S."/>
            <person name="Juul-Madsen H.R."/>
        </authorList>
    </citation>
    <scope>NUCLEOTIDE SEQUENCE [LARGE SCALE GENOMIC DNA]</scope>
    <source>
        <strain evidence="8">2</strain>
    </source>
</reference>
<dbReference type="AlphaFoldDB" id="A0A1A8XUR2"/>
<dbReference type="InterPro" id="IPR039420">
    <property type="entry name" value="WalR-like"/>
</dbReference>
<dbReference type="GO" id="GO:0006355">
    <property type="term" value="P:regulation of DNA-templated transcription"/>
    <property type="evidence" value="ECO:0007669"/>
    <property type="project" value="InterPro"/>
</dbReference>
<keyword evidence="1" id="KW-0805">Transcription regulation</keyword>
<gene>
    <name evidence="8" type="primary">tctD</name>
    <name evidence="8" type="ORF">PROAA_2660004</name>
</gene>
<keyword evidence="9" id="KW-1185">Reference proteome</keyword>
<proteinExistence type="predicted"/>
<dbReference type="InterPro" id="IPR016032">
    <property type="entry name" value="Sig_transdc_resp-reg_C-effctor"/>
</dbReference>
<dbReference type="PROSITE" id="PS50110">
    <property type="entry name" value="RESPONSE_REGULATORY"/>
    <property type="match status" value="1"/>
</dbReference>
<dbReference type="RefSeq" id="WP_186411191.1">
    <property type="nucleotide sequence ID" value="NZ_FLQY01000186.1"/>
</dbReference>
<keyword evidence="2 5" id="KW-0238">DNA-binding</keyword>
<dbReference type="SUPFAM" id="SSF52172">
    <property type="entry name" value="CheY-like"/>
    <property type="match status" value="1"/>
</dbReference>
<evidence type="ECO:0000259" key="7">
    <source>
        <dbReference type="PROSITE" id="PS51755"/>
    </source>
</evidence>
<keyword evidence="4" id="KW-0597">Phosphoprotein</keyword>
<evidence type="ECO:0000313" key="9">
    <source>
        <dbReference type="Proteomes" id="UP000199600"/>
    </source>
</evidence>
<dbReference type="InterPro" id="IPR011006">
    <property type="entry name" value="CheY-like_superfamily"/>
</dbReference>
<evidence type="ECO:0000256" key="3">
    <source>
        <dbReference type="ARBA" id="ARBA00023163"/>
    </source>
</evidence>
<sequence>MHVLLIEDDSELSAGIAAFLAGKGDSVVVEADGMAADRLLQERSFELVLVDVGLPGLGGYEIVRRIRERGQLIPVIMITARDALDDRIYGLDLGADDYLSKPFELAELTARIRAVTRRSTHTVTHRVEFGPLSIDMDGRHASLADQPLILSNREWDLLTTLAAADGHSVPKERLLADGSVNALEVYLCRLRRRLEVAGLNIRTVRGFGYRLEVASEVADKTWQTASTQ</sequence>
<dbReference type="Pfam" id="PF00486">
    <property type="entry name" value="Trans_reg_C"/>
    <property type="match status" value="1"/>
</dbReference>
<evidence type="ECO:0000256" key="5">
    <source>
        <dbReference type="PROSITE-ProRule" id="PRU01091"/>
    </source>
</evidence>
<dbReference type="Gene3D" id="3.40.50.2300">
    <property type="match status" value="1"/>
</dbReference>
<dbReference type="EMBL" id="FLQY01000186">
    <property type="protein sequence ID" value="SBT08312.1"/>
    <property type="molecule type" value="Genomic_DNA"/>
</dbReference>
<dbReference type="SMART" id="SM00448">
    <property type="entry name" value="REC"/>
    <property type="match status" value="1"/>
</dbReference>
<dbReference type="GO" id="GO:0000976">
    <property type="term" value="F:transcription cis-regulatory region binding"/>
    <property type="evidence" value="ECO:0007669"/>
    <property type="project" value="TreeGrafter"/>
</dbReference>
<accession>A0A1A8XUR2</accession>
<dbReference type="InterPro" id="IPR001867">
    <property type="entry name" value="OmpR/PhoB-type_DNA-bd"/>
</dbReference>
<feature type="domain" description="OmpR/PhoB-type" evidence="7">
    <location>
        <begin position="124"/>
        <end position="213"/>
    </location>
</feature>
<evidence type="ECO:0000256" key="2">
    <source>
        <dbReference type="ARBA" id="ARBA00023125"/>
    </source>
</evidence>
<evidence type="ECO:0000256" key="4">
    <source>
        <dbReference type="PROSITE-ProRule" id="PRU00169"/>
    </source>
</evidence>
<dbReference type="Gene3D" id="1.10.10.10">
    <property type="entry name" value="Winged helix-like DNA-binding domain superfamily/Winged helix DNA-binding domain"/>
    <property type="match status" value="1"/>
</dbReference>
<dbReference type="GO" id="GO:0000156">
    <property type="term" value="F:phosphorelay response regulator activity"/>
    <property type="evidence" value="ECO:0007669"/>
    <property type="project" value="TreeGrafter"/>
</dbReference>
<feature type="modified residue" description="4-aspartylphosphate" evidence="4">
    <location>
        <position position="51"/>
    </location>
</feature>
<dbReference type="CDD" id="cd00383">
    <property type="entry name" value="trans_reg_C"/>
    <property type="match status" value="1"/>
</dbReference>
<evidence type="ECO:0000313" key="8">
    <source>
        <dbReference type="EMBL" id="SBT08312.1"/>
    </source>
</evidence>
<dbReference type="PROSITE" id="PS51755">
    <property type="entry name" value="OMPR_PHOB"/>
    <property type="match status" value="1"/>
</dbReference>
<dbReference type="PANTHER" id="PTHR48111:SF67">
    <property type="entry name" value="TRANSCRIPTIONAL REGULATORY PROTEIN TCTD"/>
    <property type="match status" value="1"/>
</dbReference>
<name>A0A1A8XUR2_9RHOO</name>
<dbReference type="Gene3D" id="6.10.250.690">
    <property type="match status" value="1"/>
</dbReference>
<protein>
    <submittedName>
        <fullName evidence="8">Transcriptional regulatory protein tctD</fullName>
    </submittedName>
</protein>
<dbReference type="SUPFAM" id="SSF46894">
    <property type="entry name" value="C-terminal effector domain of the bipartite response regulators"/>
    <property type="match status" value="1"/>
</dbReference>
<dbReference type="GO" id="GO:0032993">
    <property type="term" value="C:protein-DNA complex"/>
    <property type="evidence" value="ECO:0007669"/>
    <property type="project" value="TreeGrafter"/>
</dbReference>
<dbReference type="SMART" id="SM00862">
    <property type="entry name" value="Trans_reg_C"/>
    <property type="match status" value="1"/>
</dbReference>
<organism evidence="8 9">
    <name type="scientific">Candidatus Propionivibrio aalborgensis</name>
    <dbReference type="NCBI Taxonomy" id="1860101"/>
    <lineage>
        <taxon>Bacteria</taxon>
        <taxon>Pseudomonadati</taxon>
        <taxon>Pseudomonadota</taxon>
        <taxon>Betaproteobacteria</taxon>
        <taxon>Rhodocyclales</taxon>
        <taxon>Rhodocyclaceae</taxon>
        <taxon>Propionivibrio</taxon>
    </lineage>
</organism>
<dbReference type="Pfam" id="PF00072">
    <property type="entry name" value="Response_reg"/>
    <property type="match status" value="1"/>
</dbReference>
<evidence type="ECO:0000256" key="1">
    <source>
        <dbReference type="ARBA" id="ARBA00023015"/>
    </source>
</evidence>
<feature type="DNA-binding region" description="OmpR/PhoB-type" evidence="5">
    <location>
        <begin position="124"/>
        <end position="213"/>
    </location>
</feature>
<dbReference type="Proteomes" id="UP000199600">
    <property type="component" value="Unassembled WGS sequence"/>
</dbReference>
<feature type="domain" description="Response regulatory" evidence="6">
    <location>
        <begin position="2"/>
        <end position="116"/>
    </location>
</feature>
<dbReference type="PANTHER" id="PTHR48111">
    <property type="entry name" value="REGULATOR OF RPOS"/>
    <property type="match status" value="1"/>
</dbReference>
<evidence type="ECO:0000259" key="6">
    <source>
        <dbReference type="PROSITE" id="PS50110"/>
    </source>
</evidence>
<dbReference type="GO" id="GO:0005829">
    <property type="term" value="C:cytosol"/>
    <property type="evidence" value="ECO:0007669"/>
    <property type="project" value="TreeGrafter"/>
</dbReference>